<name>A0AAD1VQF0_PELCU</name>
<sequence length="62" mass="6706">MRDAAGQLHHMPDQIAAAITRFYTDLYAIPSHQTKLSPDAAEALEAPLTEGELALAIKDSKT</sequence>
<accession>A0AAD1VQF0</accession>
<protein>
    <submittedName>
        <fullName evidence="1">Uncharacterized protein</fullName>
    </submittedName>
</protein>
<dbReference type="AlphaFoldDB" id="A0AAD1VQF0"/>
<dbReference type="EMBL" id="OW240912">
    <property type="protein sequence ID" value="CAH2225479.1"/>
    <property type="molecule type" value="Genomic_DNA"/>
</dbReference>
<proteinExistence type="predicted"/>
<keyword evidence="2" id="KW-1185">Reference proteome</keyword>
<evidence type="ECO:0000313" key="1">
    <source>
        <dbReference type="EMBL" id="CAH2225479.1"/>
    </source>
</evidence>
<reference evidence="1" key="1">
    <citation type="submission" date="2022-03" db="EMBL/GenBank/DDBJ databases">
        <authorList>
            <person name="Alioto T."/>
            <person name="Alioto T."/>
            <person name="Gomez Garrido J."/>
        </authorList>
    </citation>
    <scope>NUCLEOTIDE SEQUENCE</scope>
</reference>
<gene>
    <name evidence="1" type="ORF">PECUL_23A001606</name>
</gene>
<evidence type="ECO:0000313" key="2">
    <source>
        <dbReference type="Proteomes" id="UP001295444"/>
    </source>
</evidence>
<feature type="non-terminal residue" evidence="1">
    <location>
        <position position="62"/>
    </location>
</feature>
<organism evidence="1 2">
    <name type="scientific">Pelobates cultripes</name>
    <name type="common">Western spadefoot toad</name>
    <dbReference type="NCBI Taxonomy" id="61616"/>
    <lineage>
        <taxon>Eukaryota</taxon>
        <taxon>Metazoa</taxon>
        <taxon>Chordata</taxon>
        <taxon>Craniata</taxon>
        <taxon>Vertebrata</taxon>
        <taxon>Euteleostomi</taxon>
        <taxon>Amphibia</taxon>
        <taxon>Batrachia</taxon>
        <taxon>Anura</taxon>
        <taxon>Pelobatoidea</taxon>
        <taxon>Pelobatidae</taxon>
        <taxon>Pelobates</taxon>
    </lineage>
</organism>
<dbReference type="Proteomes" id="UP001295444">
    <property type="component" value="Chromosome 01"/>
</dbReference>